<protein>
    <submittedName>
        <fullName evidence="2">CheR family methyltransferase</fullName>
    </submittedName>
</protein>
<evidence type="ECO:0000313" key="2">
    <source>
        <dbReference type="EMBL" id="MFC3000387.1"/>
    </source>
</evidence>
<dbReference type="RefSeq" id="WP_216836485.1">
    <property type="nucleotide sequence ID" value="NZ_JAFNJS010000003.1"/>
</dbReference>
<sequence>MTNEEFAEIAGVVRRRSGIVLTADKAYLLETRLGPILTRFGLASLAALGQKLRQRPDEALERAVVEALTTHESSFFRDGKPFDHLAKILPRLIAGRAPGAPLRIWSAACSTGQEPFSIAMLVADALGGRADYKVEILATDISAEILQRAKQGVFTQFEVQRGLPIRSLVKHFKQDGAKWRISQELLAMVRFEERNLLNDLSTLGRFDAIFCRNVLIYFDAPTKTRVLEALARRLSPDGVLYLGGAETVLGLTDRLVPVPGERGAYGTSAQKAAA</sequence>
<dbReference type="GO" id="GO:0032259">
    <property type="term" value="P:methylation"/>
    <property type="evidence" value="ECO:0007669"/>
    <property type="project" value="UniProtKB-KW"/>
</dbReference>
<dbReference type="Pfam" id="PF03705">
    <property type="entry name" value="CheR_N"/>
    <property type="match status" value="1"/>
</dbReference>
<dbReference type="GO" id="GO:0008168">
    <property type="term" value="F:methyltransferase activity"/>
    <property type="evidence" value="ECO:0007669"/>
    <property type="project" value="UniProtKB-KW"/>
</dbReference>
<evidence type="ECO:0000313" key="3">
    <source>
        <dbReference type="Proteomes" id="UP001595420"/>
    </source>
</evidence>
<dbReference type="Pfam" id="PF01739">
    <property type="entry name" value="CheR"/>
    <property type="match status" value="1"/>
</dbReference>
<name>A0ABV7BS04_9PROT</name>
<dbReference type="Proteomes" id="UP001595420">
    <property type="component" value="Unassembled WGS sequence"/>
</dbReference>
<keyword evidence="2" id="KW-0808">Transferase</keyword>
<reference evidence="3" key="1">
    <citation type="journal article" date="2019" name="Int. J. Syst. Evol. Microbiol.">
        <title>The Global Catalogue of Microorganisms (GCM) 10K type strain sequencing project: providing services to taxonomists for standard genome sequencing and annotation.</title>
        <authorList>
            <consortium name="The Broad Institute Genomics Platform"/>
            <consortium name="The Broad Institute Genome Sequencing Center for Infectious Disease"/>
            <person name="Wu L."/>
            <person name="Ma J."/>
        </authorList>
    </citation>
    <scope>NUCLEOTIDE SEQUENCE [LARGE SCALE GENOMIC DNA]</scope>
    <source>
        <strain evidence="3">CGMCC 1.16855</strain>
    </source>
</reference>
<feature type="domain" description="CheR-type methyltransferase" evidence="1">
    <location>
        <begin position="1"/>
        <end position="274"/>
    </location>
</feature>
<comment type="caution">
    <text evidence="2">The sequence shown here is derived from an EMBL/GenBank/DDBJ whole genome shotgun (WGS) entry which is preliminary data.</text>
</comment>
<dbReference type="PROSITE" id="PS50123">
    <property type="entry name" value="CHER"/>
    <property type="match status" value="1"/>
</dbReference>
<dbReference type="PANTHER" id="PTHR24422">
    <property type="entry name" value="CHEMOTAXIS PROTEIN METHYLTRANSFERASE"/>
    <property type="match status" value="1"/>
</dbReference>
<proteinExistence type="predicted"/>
<dbReference type="InterPro" id="IPR022641">
    <property type="entry name" value="CheR_N"/>
</dbReference>
<keyword evidence="2" id="KW-0489">Methyltransferase</keyword>
<gene>
    <name evidence="2" type="ORF">ACFOD3_10820</name>
</gene>
<evidence type="ECO:0000259" key="1">
    <source>
        <dbReference type="PROSITE" id="PS50123"/>
    </source>
</evidence>
<dbReference type="CDD" id="cd02440">
    <property type="entry name" value="AdoMet_MTases"/>
    <property type="match status" value="1"/>
</dbReference>
<keyword evidence="3" id="KW-1185">Reference proteome</keyword>
<accession>A0ABV7BS04</accession>
<organism evidence="2 3">
    <name type="scientific">Falsiroseomonas tokyonensis</name>
    <dbReference type="NCBI Taxonomy" id="430521"/>
    <lineage>
        <taxon>Bacteria</taxon>
        <taxon>Pseudomonadati</taxon>
        <taxon>Pseudomonadota</taxon>
        <taxon>Alphaproteobacteria</taxon>
        <taxon>Acetobacterales</taxon>
        <taxon>Roseomonadaceae</taxon>
        <taxon>Falsiroseomonas</taxon>
    </lineage>
</organism>
<dbReference type="SMART" id="SM00138">
    <property type="entry name" value="MeTrc"/>
    <property type="match status" value="1"/>
</dbReference>
<dbReference type="InterPro" id="IPR022642">
    <property type="entry name" value="CheR_C"/>
</dbReference>
<dbReference type="InterPro" id="IPR050903">
    <property type="entry name" value="Bact_Chemotaxis_MeTrfase"/>
</dbReference>
<dbReference type="PANTHER" id="PTHR24422:SF21">
    <property type="entry name" value="CHEMOTAXIS PROTEIN METHYLTRANSFERASE 1"/>
    <property type="match status" value="1"/>
</dbReference>
<dbReference type="EMBL" id="JBHRSB010000003">
    <property type="protein sequence ID" value="MFC3000387.1"/>
    <property type="molecule type" value="Genomic_DNA"/>
</dbReference>
<dbReference type="InterPro" id="IPR000780">
    <property type="entry name" value="CheR_MeTrfase"/>
</dbReference>